<feature type="region of interest" description="Disordered" evidence="8">
    <location>
        <begin position="788"/>
        <end position="807"/>
    </location>
</feature>
<dbReference type="InterPro" id="IPR011054">
    <property type="entry name" value="Rudment_hybrid_motif"/>
</dbReference>
<dbReference type="Pfam" id="PF00289">
    <property type="entry name" value="Biotin_carb_N"/>
    <property type="match status" value="1"/>
</dbReference>
<dbReference type="InterPro" id="IPR000089">
    <property type="entry name" value="Biotin_lipoyl"/>
</dbReference>
<sequence>MFDTVLVANRGEIAVRVIRTLRRLGVRSVAVHSDADADARHVREADTSVRIGPAPAAQSYLSIERLLEAAARTGAQAVHPGYGFLAENGAFARACADAGLAFIGPPAGAIELMGDKIRAKETVHAAGVPVVPGSSGSGLTDAQLITAAREIGTPVLLKPSAGGGGKGMRLVRDEALLADEIAAARREARGAFGDDTLLVERWIDRPRHIEIQVLADGHGHVVHLGERECSLQRRHQKIIEEAPSPLLDEATRARMGEAAVAAARSCGYVGAGTVEFIVPGDDPSAYCFMEMNTRLQVEHPVTELTVSVGGRAGLDLVEWQLRVAAGEPLPFGQDDIAFGGHAVEARICAETARSAADGRVDFLPSAGTVLALDEPAGEGVRVDSGLSTGTEVGTVYDPMLAKVIAHGPDRPTALRRLRAALGSLTVLGVDTNTGFLRRLAAHPTVVSGELDTGLVDRAAAALIPSAIPQEVYAAAALLRQAALEPTAPRGGGPGPHPEPVGPGGPGGPARGPAADVWVDPFSVPTGWRLGGAPAWTIHRLRVPGHSPVTVRMRGRAHDAELRIEHPASHTAEDTTPVRPAGPAGAAAHSAPEMAPGAGGTTAGAGESPRAPGASGRPAAGMSGPAAAHQPAADYGPGGAAGATRVPAAAADAGGVRARLVVLDEGTVLVDLGGVTHRFRHAAHGTSHWLGRDGDTWRVVGHDPVEEALRGGAAAAHAGELTAPMPGTVTVVKAAVGDEVTAGQGLLVVEAMKMEHLISAPHDGTVTELDVAPGSTVAMDQLLAVVTPHESTPHENHESTPHENEERE</sequence>
<evidence type="ECO:0000259" key="11">
    <source>
        <dbReference type="PROSITE" id="PS50979"/>
    </source>
</evidence>
<feature type="compositionally biased region" description="Basic and acidic residues" evidence="8">
    <location>
        <begin position="790"/>
        <end position="807"/>
    </location>
</feature>
<dbReference type="PANTHER" id="PTHR18866">
    <property type="entry name" value="CARBOXYLASE:PYRUVATE/ACETYL-COA/PROPIONYL-COA CARBOXYLASE"/>
    <property type="match status" value="1"/>
</dbReference>
<feature type="region of interest" description="Disordered" evidence="8">
    <location>
        <begin position="485"/>
        <end position="517"/>
    </location>
</feature>
<dbReference type="InterPro" id="IPR050856">
    <property type="entry name" value="Biotin_carboxylase_complex"/>
</dbReference>
<dbReference type="PROSITE" id="PS00188">
    <property type="entry name" value="BIOTIN"/>
    <property type="match status" value="1"/>
</dbReference>
<evidence type="ECO:0000256" key="7">
    <source>
        <dbReference type="PROSITE-ProRule" id="PRU00409"/>
    </source>
</evidence>
<evidence type="ECO:0000256" key="8">
    <source>
        <dbReference type="SAM" id="MobiDB-lite"/>
    </source>
</evidence>
<gene>
    <name evidence="12" type="ORF">PS467_15905</name>
</gene>
<dbReference type="SUPFAM" id="SSF51246">
    <property type="entry name" value="Rudiment single hybrid motif"/>
    <property type="match status" value="1"/>
</dbReference>
<dbReference type="Gene3D" id="2.40.50.100">
    <property type="match status" value="1"/>
</dbReference>
<dbReference type="PANTHER" id="PTHR18866:SF33">
    <property type="entry name" value="METHYLCROTONOYL-COA CARBOXYLASE SUBUNIT ALPHA, MITOCHONDRIAL-RELATED"/>
    <property type="match status" value="1"/>
</dbReference>
<keyword evidence="6" id="KW-0092">Biotin</keyword>
<evidence type="ECO:0000256" key="1">
    <source>
        <dbReference type="ARBA" id="ARBA00001953"/>
    </source>
</evidence>
<dbReference type="InterPro" id="IPR005481">
    <property type="entry name" value="BC-like_N"/>
</dbReference>
<dbReference type="CDD" id="cd06850">
    <property type="entry name" value="biotinyl_domain"/>
    <property type="match status" value="1"/>
</dbReference>
<evidence type="ECO:0000313" key="12">
    <source>
        <dbReference type="EMBL" id="WNF01570.1"/>
    </source>
</evidence>
<dbReference type="PROSITE" id="PS50968">
    <property type="entry name" value="BIOTINYL_LIPOYL"/>
    <property type="match status" value="1"/>
</dbReference>
<evidence type="ECO:0000259" key="10">
    <source>
        <dbReference type="PROSITE" id="PS50975"/>
    </source>
</evidence>
<evidence type="ECO:0000256" key="2">
    <source>
        <dbReference type="ARBA" id="ARBA00013263"/>
    </source>
</evidence>
<dbReference type="SUPFAM" id="SSF56059">
    <property type="entry name" value="Glutathione synthetase ATP-binding domain-like"/>
    <property type="match status" value="1"/>
</dbReference>
<dbReference type="RefSeq" id="WP_311039871.1">
    <property type="nucleotide sequence ID" value="NZ_CP117522.1"/>
</dbReference>
<dbReference type="PROSITE" id="PS50979">
    <property type="entry name" value="BC"/>
    <property type="match status" value="1"/>
</dbReference>
<accession>A0ABY9V9G5</accession>
<dbReference type="SUPFAM" id="SSF51230">
    <property type="entry name" value="Single hybrid motif"/>
    <property type="match status" value="1"/>
</dbReference>
<feature type="domain" description="Lipoyl-binding" evidence="9">
    <location>
        <begin position="711"/>
        <end position="786"/>
    </location>
</feature>
<organism evidence="12 13">
    <name type="scientific">Streptomyces luomodiensis</name>
    <dbReference type="NCBI Taxonomy" id="3026192"/>
    <lineage>
        <taxon>Bacteria</taxon>
        <taxon>Bacillati</taxon>
        <taxon>Actinomycetota</taxon>
        <taxon>Actinomycetes</taxon>
        <taxon>Kitasatosporales</taxon>
        <taxon>Streptomycetaceae</taxon>
        <taxon>Streptomyces</taxon>
    </lineage>
</organism>
<dbReference type="Pfam" id="PF02785">
    <property type="entry name" value="Biotin_carb_C"/>
    <property type="match status" value="1"/>
</dbReference>
<dbReference type="InterPro" id="IPR011764">
    <property type="entry name" value="Biotin_carboxylation_dom"/>
</dbReference>
<dbReference type="InterPro" id="IPR011053">
    <property type="entry name" value="Single_hybrid_motif"/>
</dbReference>
<keyword evidence="3" id="KW-0436">Ligase</keyword>
<evidence type="ECO:0000256" key="5">
    <source>
        <dbReference type="ARBA" id="ARBA00022840"/>
    </source>
</evidence>
<dbReference type="Proteomes" id="UP001305606">
    <property type="component" value="Chromosome"/>
</dbReference>
<dbReference type="Pfam" id="PF00364">
    <property type="entry name" value="Biotin_lipoyl"/>
    <property type="match status" value="1"/>
</dbReference>
<feature type="compositionally biased region" description="Basic and acidic residues" evidence="8">
    <location>
        <begin position="563"/>
        <end position="572"/>
    </location>
</feature>
<evidence type="ECO:0000256" key="4">
    <source>
        <dbReference type="ARBA" id="ARBA00022741"/>
    </source>
</evidence>
<dbReference type="SUPFAM" id="SSF52440">
    <property type="entry name" value="PreATP-grasp domain"/>
    <property type="match status" value="1"/>
</dbReference>
<reference evidence="12 13" key="1">
    <citation type="submission" date="2023-02" db="EMBL/GenBank/DDBJ databases">
        <title>Streptomyces sp. SCA4-21 with antifungal activity against Fusarium oxysporum f. sp. cubense, Streptomyces sp. SCA2-17 with antifungal activity against Fusarium oxysporum f. sp. cubense.</title>
        <authorList>
            <person name="Qi D."/>
        </authorList>
    </citation>
    <scope>NUCLEOTIDE SEQUENCE [LARGE SCALE GENOMIC DNA]</scope>
    <source>
        <strain evidence="12 13">SCA4-21</strain>
    </source>
</reference>
<dbReference type="InterPro" id="IPR048429">
    <property type="entry name" value="MCC_alpha_BT"/>
</dbReference>
<dbReference type="InterPro" id="IPR005482">
    <property type="entry name" value="Biotin_COase_C"/>
</dbReference>
<dbReference type="InterPro" id="IPR011761">
    <property type="entry name" value="ATP-grasp"/>
</dbReference>
<proteinExistence type="predicted"/>
<dbReference type="Gene3D" id="3.30.470.20">
    <property type="entry name" value="ATP-grasp fold, B domain"/>
    <property type="match status" value="1"/>
</dbReference>
<keyword evidence="5 7" id="KW-0067">ATP-binding</keyword>
<evidence type="ECO:0000256" key="3">
    <source>
        <dbReference type="ARBA" id="ARBA00022598"/>
    </source>
</evidence>
<keyword evidence="4 7" id="KW-0547">Nucleotide-binding</keyword>
<comment type="cofactor">
    <cofactor evidence="1">
        <name>biotin</name>
        <dbReference type="ChEBI" id="CHEBI:57586"/>
    </cofactor>
</comment>
<dbReference type="InterPro" id="IPR016185">
    <property type="entry name" value="PreATP-grasp_dom_sf"/>
</dbReference>
<dbReference type="Pfam" id="PF21139">
    <property type="entry name" value="BT_MCC_alpha"/>
    <property type="match status" value="2"/>
</dbReference>
<feature type="region of interest" description="Disordered" evidence="8">
    <location>
        <begin position="563"/>
        <end position="642"/>
    </location>
</feature>
<evidence type="ECO:0000313" key="13">
    <source>
        <dbReference type="Proteomes" id="UP001305606"/>
    </source>
</evidence>
<dbReference type="PROSITE" id="PS00867">
    <property type="entry name" value="CPSASE_2"/>
    <property type="match status" value="1"/>
</dbReference>
<protein>
    <recommendedName>
        <fullName evidence="2">biotin carboxylase</fullName>
        <ecNumber evidence="2">6.3.4.14</ecNumber>
    </recommendedName>
</protein>
<name>A0ABY9V9G5_9ACTN</name>
<dbReference type="EC" id="6.3.4.14" evidence="2"/>
<keyword evidence="13" id="KW-1185">Reference proteome</keyword>
<dbReference type="SMART" id="SM00878">
    <property type="entry name" value="Biotin_carb_C"/>
    <property type="match status" value="1"/>
</dbReference>
<feature type="domain" description="ATP-grasp" evidence="10">
    <location>
        <begin position="120"/>
        <end position="325"/>
    </location>
</feature>
<evidence type="ECO:0000259" key="9">
    <source>
        <dbReference type="PROSITE" id="PS50968"/>
    </source>
</evidence>
<feature type="compositionally biased region" description="Low complexity" evidence="8">
    <location>
        <begin position="603"/>
        <end position="634"/>
    </location>
</feature>
<dbReference type="EMBL" id="CP117522">
    <property type="protein sequence ID" value="WNF01570.1"/>
    <property type="molecule type" value="Genomic_DNA"/>
</dbReference>
<dbReference type="InterPro" id="IPR001882">
    <property type="entry name" value="Biotin_BS"/>
</dbReference>
<dbReference type="Pfam" id="PF02786">
    <property type="entry name" value="CPSase_L_D2"/>
    <property type="match status" value="1"/>
</dbReference>
<dbReference type="InterPro" id="IPR005479">
    <property type="entry name" value="CPAse_ATP-bd"/>
</dbReference>
<evidence type="ECO:0000256" key="6">
    <source>
        <dbReference type="ARBA" id="ARBA00023267"/>
    </source>
</evidence>
<dbReference type="PROSITE" id="PS50975">
    <property type="entry name" value="ATP_GRASP"/>
    <property type="match status" value="1"/>
</dbReference>
<feature type="domain" description="Biotin carboxylation" evidence="11">
    <location>
        <begin position="1"/>
        <end position="460"/>
    </location>
</feature>
<feature type="compositionally biased region" description="Low complexity" evidence="8">
    <location>
        <begin position="580"/>
        <end position="595"/>
    </location>
</feature>